<keyword evidence="3 6" id="KW-0489">Methyltransferase</keyword>
<dbReference type="HAMAP" id="MF_01877">
    <property type="entry name" value="16SrRNA_methyltr_I"/>
    <property type="match status" value="1"/>
</dbReference>
<dbReference type="SUPFAM" id="SSF53790">
    <property type="entry name" value="Tetrapyrrole methylase"/>
    <property type="match status" value="1"/>
</dbReference>
<organism evidence="8 9">
    <name type="scientific">Silvanigrella aquatica</name>
    <dbReference type="NCBI Taxonomy" id="1915309"/>
    <lineage>
        <taxon>Bacteria</taxon>
        <taxon>Pseudomonadati</taxon>
        <taxon>Bdellovibrionota</taxon>
        <taxon>Oligoflexia</taxon>
        <taxon>Silvanigrellales</taxon>
        <taxon>Silvanigrellaceae</taxon>
        <taxon>Silvanigrella</taxon>
    </lineage>
</organism>
<protein>
    <recommendedName>
        <fullName evidence="6">Ribosomal RNA small subunit methyltransferase I</fullName>
        <ecNumber evidence="6">2.1.1.198</ecNumber>
    </recommendedName>
    <alternativeName>
        <fullName evidence="6">16S rRNA 2'-O-ribose C1402 methyltransferase</fullName>
    </alternativeName>
    <alternativeName>
        <fullName evidence="6">rRNA (cytidine-2'-O-)-methyltransferase RsmI</fullName>
    </alternativeName>
</protein>
<dbReference type="NCBIfam" id="TIGR00096">
    <property type="entry name" value="16S rRNA (cytidine(1402)-2'-O)-methyltransferase"/>
    <property type="match status" value="1"/>
</dbReference>
<dbReference type="RefSeq" id="WP_148696300.1">
    <property type="nucleotide sequence ID" value="NZ_CP017834.1"/>
</dbReference>
<dbReference type="Pfam" id="PF00590">
    <property type="entry name" value="TP_methylase"/>
    <property type="match status" value="1"/>
</dbReference>
<name>A0A1L4CXB3_9BACT</name>
<keyword evidence="4 6" id="KW-0808">Transferase</keyword>
<dbReference type="GO" id="GO:0005737">
    <property type="term" value="C:cytoplasm"/>
    <property type="evidence" value="ECO:0007669"/>
    <property type="project" value="UniProtKB-SubCell"/>
</dbReference>
<sequence>MTTGILYIVATPIGTLNDFSPRAKEILSTVSFIACEDTRHSGKLLSYFGIKSQFESLHTHNEKNKCSYLIDKILNSATKSAAIITDAGTPCISDPGSLLVAEAHEKGVLVQSIPGPSSMTAALAACGFIQPRYLFSAFLGRTQKEQFSEFEKWQAVTPCLAVFFESPKRLLASLKNLDIFFHEQEIKICVSREISKKFEEHKIGLIKEIIHYFSEQNEIQGEFVITLNLPKNEMMAKSIEEAAIEAERLSEKGLPLKIACKEIAEKYNLNSKELYNKINKDR</sequence>
<evidence type="ECO:0000256" key="1">
    <source>
        <dbReference type="ARBA" id="ARBA00022490"/>
    </source>
</evidence>
<feature type="domain" description="Tetrapyrrole methylase" evidence="7">
    <location>
        <begin position="6"/>
        <end position="209"/>
    </location>
</feature>
<dbReference type="GO" id="GO:0070677">
    <property type="term" value="F:rRNA (cytosine-2'-O-)-methyltransferase activity"/>
    <property type="evidence" value="ECO:0007669"/>
    <property type="project" value="UniProtKB-UniRule"/>
</dbReference>
<comment type="function">
    <text evidence="6">Catalyzes the 2'-O-methylation of the ribose of cytidine 1402 (C1402) in 16S rRNA.</text>
</comment>
<dbReference type="PANTHER" id="PTHR46111">
    <property type="entry name" value="RIBOSOMAL RNA SMALL SUBUNIT METHYLTRANSFERASE I"/>
    <property type="match status" value="1"/>
</dbReference>
<proteinExistence type="inferred from homology"/>
<dbReference type="OrthoDB" id="9809084at2"/>
<dbReference type="InterPro" id="IPR035996">
    <property type="entry name" value="4pyrrol_Methylase_sf"/>
</dbReference>
<dbReference type="EC" id="2.1.1.198" evidence="6"/>
<evidence type="ECO:0000313" key="8">
    <source>
        <dbReference type="EMBL" id="APJ02591.1"/>
    </source>
</evidence>
<evidence type="ECO:0000256" key="5">
    <source>
        <dbReference type="ARBA" id="ARBA00022691"/>
    </source>
</evidence>
<dbReference type="InterPro" id="IPR014776">
    <property type="entry name" value="4pyrrole_Mease_sub2"/>
</dbReference>
<evidence type="ECO:0000259" key="7">
    <source>
        <dbReference type="Pfam" id="PF00590"/>
    </source>
</evidence>
<evidence type="ECO:0000313" key="9">
    <source>
        <dbReference type="Proteomes" id="UP000184731"/>
    </source>
</evidence>
<evidence type="ECO:0000256" key="6">
    <source>
        <dbReference type="HAMAP-Rule" id="MF_01877"/>
    </source>
</evidence>
<comment type="catalytic activity">
    <reaction evidence="6">
        <text>cytidine(1402) in 16S rRNA + S-adenosyl-L-methionine = 2'-O-methylcytidine(1402) in 16S rRNA + S-adenosyl-L-homocysteine + H(+)</text>
        <dbReference type="Rhea" id="RHEA:42924"/>
        <dbReference type="Rhea" id="RHEA-COMP:10285"/>
        <dbReference type="Rhea" id="RHEA-COMP:10286"/>
        <dbReference type="ChEBI" id="CHEBI:15378"/>
        <dbReference type="ChEBI" id="CHEBI:57856"/>
        <dbReference type="ChEBI" id="CHEBI:59789"/>
        <dbReference type="ChEBI" id="CHEBI:74495"/>
        <dbReference type="ChEBI" id="CHEBI:82748"/>
        <dbReference type="EC" id="2.1.1.198"/>
    </reaction>
</comment>
<dbReference type="KEGG" id="saqi:AXG55_01035"/>
<evidence type="ECO:0000256" key="4">
    <source>
        <dbReference type="ARBA" id="ARBA00022679"/>
    </source>
</evidence>
<dbReference type="Proteomes" id="UP000184731">
    <property type="component" value="Chromosome"/>
</dbReference>
<accession>A0A1L4CXB3</accession>
<dbReference type="InterPro" id="IPR000878">
    <property type="entry name" value="4pyrrol_Mease"/>
</dbReference>
<evidence type="ECO:0000256" key="2">
    <source>
        <dbReference type="ARBA" id="ARBA00022552"/>
    </source>
</evidence>
<dbReference type="InterPro" id="IPR008189">
    <property type="entry name" value="rRNA_ssu_MeTfrase_I"/>
</dbReference>
<dbReference type="EMBL" id="CP017834">
    <property type="protein sequence ID" value="APJ02591.1"/>
    <property type="molecule type" value="Genomic_DNA"/>
</dbReference>
<reference evidence="8 9" key="1">
    <citation type="submission" date="2016-10" db="EMBL/GenBank/DDBJ databases">
        <title>Silvanigrella aquatica sp. nov., isolated from a freshwater lake located in the Black Forest, Germany, description of Silvanigrellaceae fam. nov., Silvanigrellales ord. nov., reclassification of the order Bdellovibrionales in the class Oligoflexia, reclassification of the families Bacteriovoracaceae and Halobacteriovoraceae in the new order Bacteriovoracales ord. nov., and reclassification of the family Pseudobacteriovoracaceae in the order Oligoflexiales.</title>
        <authorList>
            <person name="Hahn M.W."/>
            <person name="Schmidt J."/>
            <person name="Koll U."/>
            <person name="Rohde M."/>
            <person name="Verbag S."/>
            <person name="Pitt A."/>
            <person name="Nakai R."/>
            <person name="Naganuma T."/>
            <person name="Lang E."/>
        </authorList>
    </citation>
    <scope>NUCLEOTIDE SEQUENCE [LARGE SCALE GENOMIC DNA]</scope>
    <source>
        <strain evidence="8 9">MWH-Nonnen-W8red</strain>
    </source>
</reference>
<dbReference type="Gene3D" id="3.30.950.10">
    <property type="entry name" value="Methyltransferase, Cobalt-precorrin-4 Transmethylase, Domain 2"/>
    <property type="match status" value="1"/>
</dbReference>
<dbReference type="CDD" id="cd11648">
    <property type="entry name" value="RsmI"/>
    <property type="match status" value="1"/>
</dbReference>
<keyword evidence="2 6" id="KW-0698">rRNA processing</keyword>
<gene>
    <name evidence="6" type="primary">rsmI</name>
    <name evidence="8" type="ORF">AXG55_01035</name>
</gene>
<dbReference type="PIRSF" id="PIRSF005917">
    <property type="entry name" value="MTase_YraL"/>
    <property type="match status" value="1"/>
</dbReference>
<comment type="similarity">
    <text evidence="6">Belongs to the methyltransferase superfamily. RsmI family.</text>
</comment>
<keyword evidence="1 6" id="KW-0963">Cytoplasm</keyword>
<dbReference type="PANTHER" id="PTHR46111:SF1">
    <property type="entry name" value="RIBOSOMAL RNA SMALL SUBUNIT METHYLTRANSFERASE I"/>
    <property type="match status" value="1"/>
</dbReference>
<dbReference type="Gene3D" id="3.40.1010.10">
    <property type="entry name" value="Cobalt-precorrin-4 Transmethylase, Domain 1"/>
    <property type="match status" value="1"/>
</dbReference>
<dbReference type="AlphaFoldDB" id="A0A1L4CXB3"/>
<dbReference type="STRING" id="1915309.AXG55_01035"/>
<dbReference type="InterPro" id="IPR014777">
    <property type="entry name" value="4pyrrole_Mease_sub1"/>
</dbReference>
<keyword evidence="9" id="KW-1185">Reference proteome</keyword>
<comment type="subcellular location">
    <subcellularLocation>
        <location evidence="6">Cytoplasm</location>
    </subcellularLocation>
</comment>
<evidence type="ECO:0000256" key="3">
    <source>
        <dbReference type="ARBA" id="ARBA00022603"/>
    </source>
</evidence>
<keyword evidence="5 6" id="KW-0949">S-adenosyl-L-methionine</keyword>